<dbReference type="GO" id="GO:0008757">
    <property type="term" value="F:S-adenosylmethionine-dependent methyltransferase activity"/>
    <property type="evidence" value="ECO:0007669"/>
    <property type="project" value="InterPro"/>
</dbReference>
<sequence>MKTYLRKCLSLIQIKSLNKSAEEQGLNVLIEKLKKKVFDIRLQYSGFEVNSPYLETKVRNQHAFQISLLDNVINKLENPVIVDIGDSAGTHLQYIQELYSENNNIRCISVNLDPEAIKKIKEKGFEAIQARAENLHDYNINADVFLCFQTLEHLMNPINFLYKLSSRTTAKYLIITVPYLKNSRIGLYHIRCGDKDDACAENTHIFELNPEDWKLIVRHSGWSVTKERVYLQYPKRSLLRITKALWRKYDFEGFYGMVLERNDEWSSRYKDW</sequence>
<dbReference type="AlphaFoldDB" id="A0A0B0EEW6"/>
<reference evidence="2 3" key="1">
    <citation type="submission" date="2014-10" db="EMBL/GenBank/DDBJ databases">
        <title>Draft genome of anammox bacterium scalindua brodae, obtained using differential coverage binning of sequence data from two enrichment reactors.</title>
        <authorList>
            <person name="Speth D.R."/>
            <person name="Russ L."/>
            <person name="Kartal B."/>
            <person name="Op den Camp H.J."/>
            <person name="Dutilh B.E."/>
            <person name="Jetten M.S."/>
        </authorList>
    </citation>
    <scope>NUCLEOTIDE SEQUENCE [LARGE SCALE GENOMIC DNA]</scope>
    <source>
        <strain evidence="2">RU1</strain>
    </source>
</reference>
<gene>
    <name evidence="2" type="ORF">SCABRO_03629</name>
</gene>
<dbReference type="InterPro" id="IPR013216">
    <property type="entry name" value="Methyltransf_11"/>
</dbReference>
<dbReference type="SUPFAM" id="SSF53335">
    <property type="entry name" value="S-adenosyl-L-methionine-dependent methyltransferases"/>
    <property type="match status" value="1"/>
</dbReference>
<dbReference type="Gene3D" id="3.40.50.150">
    <property type="entry name" value="Vaccinia Virus protein VP39"/>
    <property type="match status" value="1"/>
</dbReference>
<comment type="caution">
    <text evidence="2">The sequence shown here is derived from an EMBL/GenBank/DDBJ whole genome shotgun (WGS) entry which is preliminary data.</text>
</comment>
<name>A0A0B0EEW6_9BACT</name>
<evidence type="ECO:0000313" key="3">
    <source>
        <dbReference type="Proteomes" id="UP000030652"/>
    </source>
</evidence>
<accession>A0A0B0EEW6</accession>
<evidence type="ECO:0000259" key="1">
    <source>
        <dbReference type="Pfam" id="PF08241"/>
    </source>
</evidence>
<evidence type="ECO:0000313" key="2">
    <source>
        <dbReference type="EMBL" id="KHE90621.1"/>
    </source>
</evidence>
<dbReference type="Pfam" id="PF08241">
    <property type="entry name" value="Methyltransf_11"/>
    <property type="match status" value="1"/>
</dbReference>
<protein>
    <recommendedName>
        <fullName evidence="1">Methyltransferase type 11 domain-containing protein</fullName>
    </recommendedName>
</protein>
<dbReference type="InterPro" id="IPR029063">
    <property type="entry name" value="SAM-dependent_MTases_sf"/>
</dbReference>
<dbReference type="EMBL" id="JRYO01000251">
    <property type="protein sequence ID" value="KHE90621.1"/>
    <property type="molecule type" value="Genomic_DNA"/>
</dbReference>
<proteinExistence type="predicted"/>
<feature type="domain" description="Methyltransferase type 11" evidence="1">
    <location>
        <begin position="83"/>
        <end position="161"/>
    </location>
</feature>
<organism evidence="2 3">
    <name type="scientific">Candidatus Scalindua brodae</name>
    <dbReference type="NCBI Taxonomy" id="237368"/>
    <lineage>
        <taxon>Bacteria</taxon>
        <taxon>Pseudomonadati</taxon>
        <taxon>Planctomycetota</taxon>
        <taxon>Candidatus Brocadiia</taxon>
        <taxon>Candidatus Brocadiales</taxon>
        <taxon>Candidatus Scalinduaceae</taxon>
        <taxon>Candidatus Scalindua</taxon>
    </lineage>
</organism>
<dbReference type="Proteomes" id="UP000030652">
    <property type="component" value="Unassembled WGS sequence"/>
</dbReference>